<sequence>MAERHELIDRITDAAAVAAAAAAAAATGFSSTTDGLLDPINRGTHAYFTAGELPHHLVRFDPQVVPNSLAYFTETQSFNPLQSFRGKSMVDETCRQQQQQQSSPSEHRAQSLGHSNISMDYQVQSMVSGAPPSLDHLGQMMLDSSSTMPTGSYQYYLQTHQQQQHHLQQGPSHTSAQVDPTHEVQETLESPPGHGRSMYDLHVGENDPGLAAAMGMQRTVLGSSMLEVDTSPTGEKLESTDVSDSISVSFGSMCLICGDRATAVQNERDKISNRPLAYDAISSGQSLFDLQQLLTAENRAQNLVMNKQNSGLWGRQCQDVVDSNLLEMSSEQADIKPRFADATDICDSMKTQLLFLIEWAKNLPSFISLSKNDQITLLRSHAGEMLILGAVWRTMSNVSISHDYTEETSFCSNIATVNTSAAVTNSEGCIVGSGLVGQKPRRKSSTALTGQHTQLQQQQQQQQQQQRRPTDNTIHPTDEFVPQYEPEQMHTDVYAEESKPKHLTTTTEPYFRTIAAVSSTSLIATTATTSITSTVKGGGNTVTAIEHEYTTKSPTVSRKPSEPTGSTQMIHVSDVDLVQTESRSREHSSIVHGHPHVSRSTNFPNLSRPSLMSRSTAFVPYGQSQINVHSQNTAETYLASAVAPSTRIGWNEFGFGRVQMTGSMLDYGYPQTADQDLVNDPIRRLGSAETDIGPAFLLHGAQDAFEHPLIAPGPFDISATPLSAPLPPDPGTYESSPYYFTSQSSLHVSPRSQQPTEAANRLGLALIPSGSASSTFESVICTTASSSSNPTITRADLVPRLMENMFTNMFSGETSQSEDSVYQFYRPNP</sequence>
<evidence type="ECO:0000259" key="5">
    <source>
        <dbReference type="PROSITE" id="PS51843"/>
    </source>
</evidence>
<keyword evidence="1" id="KW-0805">Transcription regulation</keyword>
<feature type="region of interest" description="Disordered" evidence="4">
    <location>
        <begin position="435"/>
        <end position="479"/>
    </location>
</feature>
<evidence type="ECO:0000256" key="3">
    <source>
        <dbReference type="ARBA" id="ARBA00023170"/>
    </source>
</evidence>
<proteinExistence type="predicted"/>
<dbReference type="PANTHER" id="PTHR24083">
    <property type="entry name" value="NUCLEAR HORMONE RECEPTOR"/>
    <property type="match status" value="1"/>
</dbReference>
<feature type="region of interest" description="Disordered" evidence="4">
    <location>
        <begin position="159"/>
        <end position="197"/>
    </location>
</feature>
<reference evidence="6" key="1">
    <citation type="submission" date="2019-05" db="EMBL/GenBank/DDBJ databases">
        <title>Annotation for the trematode Fasciolopsis buski.</title>
        <authorList>
            <person name="Choi Y.-J."/>
        </authorList>
    </citation>
    <scope>NUCLEOTIDE SEQUENCE</scope>
    <source>
        <strain evidence="6">HT</strain>
        <tissue evidence="6">Whole worm</tissue>
    </source>
</reference>
<dbReference type="Proteomes" id="UP000728185">
    <property type="component" value="Unassembled WGS sequence"/>
</dbReference>
<gene>
    <name evidence="6" type="ORF">FBUS_01206</name>
</gene>
<feature type="compositionally biased region" description="Low complexity" evidence="4">
    <location>
        <begin position="454"/>
        <end position="466"/>
    </location>
</feature>
<evidence type="ECO:0000313" key="7">
    <source>
        <dbReference type="Proteomes" id="UP000728185"/>
    </source>
</evidence>
<dbReference type="InterPro" id="IPR035500">
    <property type="entry name" value="NHR-like_dom_sf"/>
</dbReference>
<keyword evidence="3" id="KW-0675">Receptor</keyword>
<dbReference type="PRINTS" id="PR00398">
    <property type="entry name" value="STRDHORMONER"/>
</dbReference>
<evidence type="ECO:0000256" key="2">
    <source>
        <dbReference type="ARBA" id="ARBA00023163"/>
    </source>
</evidence>
<keyword evidence="2" id="KW-0804">Transcription</keyword>
<evidence type="ECO:0000256" key="1">
    <source>
        <dbReference type="ARBA" id="ARBA00023015"/>
    </source>
</evidence>
<dbReference type="InterPro" id="IPR000536">
    <property type="entry name" value="Nucl_hrmn_rcpt_lig-bd"/>
</dbReference>
<name>A0A8E0RRG2_9TREM</name>
<dbReference type="PROSITE" id="PS51843">
    <property type="entry name" value="NR_LBD"/>
    <property type="match status" value="1"/>
</dbReference>
<feature type="region of interest" description="Disordered" evidence="4">
    <location>
        <begin position="89"/>
        <end position="111"/>
    </location>
</feature>
<dbReference type="InterPro" id="IPR050274">
    <property type="entry name" value="Nuclear_hormone_rcpt_NR2"/>
</dbReference>
<dbReference type="InterPro" id="IPR001723">
    <property type="entry name" value="Nuclear_hrmn_rcpt"/>
</dbReference>
<protein>
    <submittedName>
        <fullName evidence="6">Putative hepatocyte nuclear factor 4-alpha (Hnf-4-alpha)</fullName>
    </submittedName>
</protein>
<evidence type="ECO:0000256" key="4">
    <source>
        <dbReference type="SAM" id="MobiDB-lite"/>
    </source>
</evidence>
<dbReference type="Pfam" id="PF00104">
    <property type="entry name" value="Hormone_recep"/>
    <property type="match status" value="1"/>
</dbReference>
<dbReference type="EMBL" id="LUCM01010312">
    <property type="protein sequence ID" value="KAA0185668.1"/>
    <property type="molecule type" value="Genomic_DNA"/>
</dbReference>
<evidence type="ECO:0000313" key="6">
    <source>
        <dbReference type="EMBL" id="KAA0185668.1"/>
    </source>
</evidence>
<keyword evidence="7" id="KW-1185">Reference proteome</keyword>
<dbReference type="AlphaFoldDB" id="A0A8E0RRG2"/>
<dbReference type="OrthoDB" id="5771769at2759"/>
<comment type="caution">
    <text evidence="6">The sequence shown here is derived from an EMBL/GenBank/DDBJ whole genome shotgun (WGS) entry which is preliminary data.</text>
</comment>
<feature type="compositionally biased region" description="Low complexity" evidence="4">
    <location>
        <begin position="159"/>
        <end position="169"/>
    </location>
</feature>
<accession>A0A8E0RRG2</accession>
<dbReference type="Gene3D" id="1.10.565.10">
    <property type="entry name" value="Retinoid X Receptor"/>
    <property type="match status" value="1"/>
</dbReference>
<feature type="domain" description="NR LBD" evidence="5">
    <location>
        <begin position="317"/>
        <end position="610"/>
    </location>
</feature>
<organism evidence="6 7">
    <name type="scientific">Fasciolopsis buskii</name>
    <dbReference type="NCBI Taxonomy" id="27845"/>
    <lineage>
        <taxon>Eukaryota</taxon>
        <taxon>Metazoa</taxon>
        <taxon>Spiralia</taxon>
        <taxon>Lophotrochozoa</taxon>
        <taxon>Platyhelminthes</taxon>
        <taxon>Trematoda</taxon>
        <taxon>Digenea</taxon>
        <taxon>Plagiorchiida</taxon>
        <taxon>Echinostomata</taxon>
        <taxon>Echinostomatoidea</taxon>
        <taxon>Fasciolidae</taxon>
        <taxon>Fasciolopsis</taxon>
    </lineage>
</organism>
<dbReference type="SUPFAM" id="SSF48508">
    <property type="entry name" value="Nuclear receptor ligand-binding domain"/>
    <property type="match status" value="1"/>
</dbReference>